<protein>
    <submittedName>
        <fullName evidence="2">Uncharacterized protein</fullName>
    </submittedName>
</protein>
<name>E4YDB4_OIKDI</name>
<evidence type="ECO:0000313" key="2">
    <source>
        <dbReference type="EMBL" id="CBY33525.1"/>
    </source>
</evidence>
<sequence>MKIEHGNREFTSTTTSSSNGRTQSKADSKNVRCW</sequence>
<feature type="region of interest" description="Disordered" evidence="1">
    <location>
        <begin position="1"/>
        <end position="34"/>
    </location>
</feature>
<feature type="compositionally biased region" description="Basic and acidic residues" evidence="1">
    <location>
        <begin position="24"/>
        <end position="34"/>
    </location>
</feature>
<dbReference type="AlphaFoldDB" id="E4YDB4"/>
<gene>
    <name evidence="2" type="ORF">GSOID_T00021446001</name>
</gene>
<accession>E4YDB4</accession>
<proteinExistence type="predicted"/>
<organism evidence="2">
    <name type="scientific">Oikopleura dioica</name>
    <name type="common">Tunicate</name>
    <dbReference type="NCBI Taxonomy" id="34765"/>
    <lineage>
        <taxon>Eukaryota</taxon>
        <taxon>Metazoa</taxon>
        <taxon>Chordata</taxon>
        <taxon>Tunicata</taxon>
        <taxon>Appendicularia</taxon>
        <taxon>Copelata</taxon>
        <taxon>Oikopleuridae</taxon>
        <taxon>Oikopleura</taxon>
    </lineage>
</organism>
<evidence type="ECO:0000256" key="1">
    <source>
        <dbReference type="SAM" id="MobiDB-lite"/>
    </source>
</evidence>
<dbReference type="EMBL" id="FN654424">
    <property type="protein sequence ID" value="CBY33525.1"/>
    <property type="molecule type" value="Genomic_DNA"/>
</dbReference>
<reference evidence="2" key="1">
    <citation type="journal article" date="2010" name="Science">
        <title>Plasticity of animal genome architecture unmasked by rapid evolution of a pelagic tunicate.</title>
        <authorList>
            <person name="Denoeud F."/>
            <person name="Henriet S."/>
            <person name="Mungpakdee S."/>
            <person name="Aury J.M."/>
            <person name="Da Silva C."/>
            <person name="Brinkmann H."/>
            <person name="Mikhaleva J."/>
            <person name="Olsen L.C."/>
            <person name="Jubin C."/>
            <person name="Canestro C."/>
            <person name="Bouquet J.M."/>
            <person name="Danks G."/>
            <person name="Poulain J."/>
            <person name="Campsteijn C."/>
            <person name="Adamski M."/>
            <person name="Cross I."/>
            <person name="Yadetie F."/>
            <person name="Muffato M."/>
            <person name="Louis A."/>
            <person name="Butcher S."/>
            <person name="Tsagkogeorga G."/>
            <person name="Konrad A."/>
            <person name="Singh S."/>
            <person name="Jensen M.F."/>
            <person name="Cong E.H."/>
            <person name="Eikeseth-Otteraa H."/>
            <person name="Noel B."/>
            <person name="Anthouard V."/>
            <person name="Porcel B.M."/>
            <person name="Kachouri-Lafond R."/>
            <person name="Nishino A."/>
            <person name="Ugolini M."/>
            <person name="Chourrout P."/>
            <person name="Nishida H."/>
            <person name="Aasland R."/>
            <person name="Huzurbazar S."/>
            <person name="Westhof E."/>
            <person name="Delsuc F."/>
            <person name="Lehrach H."/>
            <person name="Reinhardt R."/>
            <person name="Weissenbach J."/>
            <person name="Roy S.W."/>
            <person name="Artiguenave F."/>
            <person name="Postlethwait J.H."/>
            <person name="Manak J.R."/>
            <person name="Thompson E.M."/>
            <person name="Jaillon O."/>
            <person name="Du Pasquier L."/>
            <person name="Boudinot P."/>
            <person name="Liberles D.A."/>
            <person name="Volff J.N."/>
            <person name="Philippe H."/>
            <person name="Lenhard B."/>
            <person name="Roest Crollius H."/>
            <person name="Wincker P."/>
            <person name="Chourrout D."/>
        </authorList>
    </citation>
    <scope>NUCLEOTIDE SEQUENCE [LARGE SCALE GENOMIC DNA]</scope>
</reference>
<dbReference type="Proteomes" id="UP000011014">
    <property type="component" value="Unassembled WGS sequence"/>
</dbReference>